<accession>A0A8X6LCQ6</accession>
<protein>
    <submittedName>
        <fullName evidence="1">Uncharacterized protein</fullName>
    </submittedName>
</protein>
<dbReference type="AlphaFoldDB" id="A0A8X6LCQ6"/>
<organism evidence="1 2">
    <name type="scientific">Trichonephila clavata</name>
    <name type="common">Joro spider</name>
    <name type="synonym">Nephila clavata</name>
    <dbReference type="NCBI Taxonomy" id="2740835"/>
    <lineage>
        <taxon>Eukaryota</taxon>
        <taxon>Metazoa</taxon>
        <taxon>Ecdysozoa</taxon>
        <taxon>Arthropoda</taxon>
        <taxon>Chelicerata</taxon>
        <taxon>Arachnida</taxon>
        <taxon>Araneae</taxon>
        <taxon>Araneomorphae</taxon>
        <taxon>Entelegynae</taxon>
        <taxon>Araneoidea</taxon>
        <taxon>Nephilidae</taxon>
        <taxon>Trichonephila</taxon>
    </lineage>
</organism>
<proteinExistence type="predicted"/>
<evidence type="ECO:0000313" key="2">
    <source>
        <dbReference type="Proteomes" id="UP000887116"/>
    </source>
</evidence>
<keyword evidence="2" id="KW-1185">Reference proteome</keyword>
<reference evidence="1" key="1">
    <citation type="submission" date="2020-07" db="EMBL/GenBank/DDBJ databases">
        <title>Multicomponent nature underlies the extraordinary mechanical properties of spider dragline silk.</title>
        <authorList>
            <person name="Kono N."/>
            <person name="Nakamura H."/>
            <person name="Mori M."/>
            <person name="Yoshida Y."/>
            <person name="Ohtoshi R."/>
            <person name="Malay A.D."/>
            <person name="Moran D.A.P."/>
            <person name="Tomita M."/>
            <person name="Numata K."/>
            <person name="Arakawa K."/>
        </authorList>
    </citation>
    <scope>NUCLEOTIDE SEQUENCE</scope>
</reference>
<gene>
    <name evidence="1" type="ORF">TNCT_299381</name>
</gene>
<dbReference type="OrthoDB" id="6115992at2759"/>
<evidence type="ECO:0000313" key="1">
    <source>
        <dbReference type="EMBL" id="GFR03717.1"/>
    </source>
</evidence>
<sequence>MDSILRAACGTIPRGNRKKYKLSFIHNSEALLTFLHQRNTLQSDCMSSPSPDAALNLINANIKQLYSVIRRERWNIYIACVKDLTHELLKKTLELGKEHR</sequence>
<dbReference type="EMBL" id="BMAO01015716">
    <property type="protein sequence ID" value="GFR03717.1"/>
    <property type="molecule type" value="Genomic_DNA"/>
</dbReference>
<name>A0A8X6LCQ6_TRICU</name>
<comment type="caution">
    <text evidence="1">The sequence shown here is derived from an EMBL/GenBank/DDBJ whole genome shotgun (WGS) entry which is preliminary data.</text>
</comment>
<dbReference type="Proteomes" id="UP000887116">
    <property type="component" value="Unassembled WGS sequence"/>
</dbReference>